<reference evidence="1 3" key="1">
    <citation type="journal article" date="2012" name="Nature">
        <title>Algal genomes reveal evolutionary mosaicism and the fate of nucleomorphs.</title>
        <authorList>
            <consortium name="DOE Joint Genome Institute"/>
            <person name="Curtis B.A."/>
            <person name="Tanifuji G."/>
            <person name="Burki F."/>
            <person name="Gruber A."/>
            <person name="Irimia M."/>
            <person name="Maruyama S."/>
            <person name="Arias M.C."/>
            <person name="Ball S.G."/>
            <person name="Gile G.H."/>
            <person name="Hirakawa Y."/>
            <person name="Hopkins J.F."/>
            <person name="Kuo A."/>
            <person name="Rensing S.A."/>
            <person name="Schmutz J."/>
            <person name="Symeonidi A."/>
            <person name="Elias M."/>
            <person name="Eveleigh R.J."/>
            <person name="Herman E.K."/>
            <person name="Klute M.J."/>
            <person name="Nakayama T."/>
            <person name="Obornik M."/>
            <person name="Reyes-Prieto A."/>
            <person name="Armbrust E.V."/>
            <person name="Aves S.J."/>
            <person name="Beiko R.G."/>
            <person name="Coutinho P."/>
            <person name="Dacks J.B."/>
            <person name="Durnford D.G."/>
            <person name="Fast N.M."/>
            <person name="Green B.R."/>
            <person name="Grisdale C.J."/>
            <person name="Hempel F."/>
            <person name="Henrissat B."/>
            <person name="Hoppner M.P."/>
            <person name="Ishida K."/>
            <person name="Kim E."/>
            <person name="Koreny L."/>
            <person name="Kroth P.G."/>
            <person name="Liu Y."/>
            <person name="Malik S.B."/>
            <person name="Maier U.G."/>
            <person name="McRose D."/>
            <person name="Mock T."/>
            <person name="Neilson J.A."/>
            <person name="Onodera N.T."/>
            <person name="Poole A.M."/>
            <person name="Pritham E.J."/>
            <person name="Richards T.A."/>
            <person name="Rocap G."/>
            <person name="Roy S.W."/>
            <person name="Sarai C."/>
            <person name="Schaack S."/>
            <person name="Shirato S."/>
            <person name="Slamovits C.H."/>
            <person name="Spencer D.F."/>
            <person name="Suzuki S."/>
            <person name="Worden A.Z."/>
            <person name="Zauner S."/>
            <person name="Barry K."/>
            <person name="Bell C."/>
            <person name="Bharti A.K."/>
            <person name="Crow J.A."/>
            <person name="Grimwood J."/>
            <person name="Kramer R."/>
            <person name="Lindquist E."/>
            <person name="Lucas S."/>
            <person name="Salamov A."/>
            <person name="McFadden G.I."/>
            <person name="Lane C.E."/>
            <person name="Keeling P.J."/>
            <person name="Gray M.W."/>
            <person name="Grigoriev I.V."/>
            <person name="Archibald J.M."/>
        </authorList>
    </citation>
    <scope>NUCLEOTIDE SEQUENCE</scope>
    <source>
        <strain evidence="1 3">CCMP2712</strain>
    </source>
</reference>
<reference evidence="3" key="2">
    <citation type="submission" date="2012-11" db="EMBL/GenBank/DDBJ databases">
        <authorList>
            <person name="Kuo A."/>
            <person name="Curtis B.A."/>
            <person name="Tanifuji G."/>
            <person name="Burki F."/>
            <person name="Gruber A."/>
            <person name="Irimia M."/>
            <person name="Maruyama S."/>
            <person name="Arias M.C."/>
            <person name="Ball S.G."/>
            <person name="Gile G.H."/>
            <person name="Hirakawa Y."/>
            <person name="Hopkins J.F."/>
            <person name="Rensing S.A."/>
            <person name="Schmutz J."/>
            <person name="Symeonidi A."/>
            <person name="Elias M."/>
            <person name="Eveleigh R.J."/>
            <person name="Herman E.K."/>
            <person name="Klute M.J."/>
            <person name="Nakayama T."/>
            <person name="Obornik M."/>
            <person name="Reyes-Prieto A."/>
            <person name="Armbrust E.V."/>
            <person name="Aves S.J."/>
            <person name="Beiko R.G."/>
            <person name="Coutinho P."/>
            <person name="Dacks J.B."/>
            <person name="Durnford D.G."/>
            <person name="Fast N.M."/>
            <person name="Green B.R."/>
            <person name="Grisdale C."/>
            <person name="Hempe F."/>
            <person name="Henrissat B."/>
            <person name="Hoppner M.P."/>
            <person name="Ishida K.-I."/>
            <person name="Kim E."/>
            <person name="Koreny L."/>
            <person name="Kroth P.G."/>
            <person name="Liu Y."/>
            <person name="Malik S.-B."/>
            <person name="Maier U.G."/>
            <person name="McRose D."/>
            <person name="Mock T."/>
            <person name="Neilson J.A."/>
            <person name="Onodera N.T."/>
            <person name="Poole A.M."/>
            <person name="Pritham E.J."/>
            <person name="Richards T.A."/>
            <person name="Rocap G."/>
            <person name="Roy S.W."/>
            <person name="Sarai C."/>
            <person name="Schaack S."/>
            <person name="Shirato S."/>
            <person name="Slamovits C.H."/>
            <person name="Spencer D.F."/>
            <person name="Suzuki S."/>
            <person name="Worden A.Z."/>
            <person name="Zauner S."/>
            <person name="Barry K."/>
            <person name="Bell C."/>
            <person name="Bharti A.K."/>
            <person name="Crow J.A."/>
            <person name="Grimwood J."/>
            <person name="Kramer R."/>
            <person name="Lindquist E."/>
            <person name="Lucas S."/>
            <person name="Salamov A."/>
            <person name="McFadden G.I."/>
            <person name="Lane C.E."/>
            <person name="Keeling P.J."/>
            <person name="Gray M.W."/>
            <person name="Grigoriev I.V."/>
            <person name="Archibald J.M."/>
        </authorList>
    </citation>
    <scope>NUCLEOTIDE SEQUENCE</scope>
    <source>
        <strain evidence="3">CCMP2712</strain>
    </source>
</reference>
<dbReference type="PaxDb" id="55529-EKX41453"/>
<dbReference type="GeneID" id="17298104"/>
<dbReference type="KEGG" id="gtt:GUITHDRAFT_112426"/>
<organism evidence="1">
    <name type="scientific">Guillardia theta (strain CCMP2712)</name>
    <name type="common">Cryptophyte</name>
    <dbReference type="NCBI Taxonomy" id="905079"/>
    <lineage>
        <taxon>Eukaryota</taxon>
        <taxon>Cryptophyceae</taxon>
        <taxon>Pyrenomonadales</taxon>
        <taxon>Geminigeraceae</taxon>
        <taxon>Guillardia</taxon>
    </lineage>
</organism>
<proteinExistence type="predicted"/>
<evidence type="ECO:0000313" key="2">
    <source>
        <dbReference type="EnsemblProtists" id="EKX41453"/>
    </source>
</evidence>
<sequence>MQCLVGMYTGNCEWLEELNSLKIPINECAKNSKDGINITIPQEANIVTPSVGIPYDERSITIETNALAGPVLPTPVQVVPPIGSFLDSSSLAFDHNASAAEVSTLLLRFRASMSIFIGEVVTLHLPGFQQERQVPVVFSSVEFSAASWQASSQSLIFTAGENITAGTLCNVTVLRDAMIRLPLDGVRVNQSSLKLSTNARQGPILPTSISLVQPVGHFVQSELLYDPGMAGVPNKITLKLVASMNMSAVKEFRYLAREFVQTLQDFYLEVMQSRDRSIKHLPIPFPWDGQGTNVRFNFIPEMALDINDIITVKLPGFSTNNVQSNFSLISDPIQIFSSASWNSITQELKMTVSAHVDMKTNVSIWTEPTINLTLPNIGVGKHNNGIMLSADAAAGPVYFIRPSYIQYIGSFLDSTALSLSPILANASVVIEISFVPEMNIYPGESIKITLTGFTGKDLATGLPENNILFNVTWTSSENVLEIIPLKLITRGTSELLVIPSSFGIRSPLTGLSGNQTDLKISTNAAEGPVLPTPIRQSPSIGSFGDSTRLDFSPHIPGALAEVYIHFAPTMDIFANGTVVVDLPLFSKQQGSCVVFSCVPDVVSDITFVDSQLRIQTFKQINAQQNVSIVISNRSGFTVPLAGIQRETKIYTISTQASSAPVIATPFYHVRSLPSILYKQAQGFVVAKIDANSVILDANADSTLDIYKACTLIVYFNGTQNAFEARVIQEFQSGRRAIVNGNFSSIKNNKYVIQCPTPKFFFTQPIPGSNIDTLTFEMVSRYPLSSGDKISLQAPDFQFCRFRCCPTSIIPTGILEGQVSNVDIVRGNVTFNYSDPDIVWNGDDSTFLVTMRRDVMPYTLTRVVINTVNANGHAIWPPEVLLPDSNKIGVSISTKDSDMSLVPIIVSQPIGFFASIPKLVFDPQVAGGNTQVTLNYSTIADSTDPITKIKLYLPSFTATSQTFSLPSSTISISQLVGGVSVNIVWNHQATSHVTYTLPSTSGIKLPITGIRSEQNSFQIEVKDGFPTIASTSRIGAFENVMMSLNPPVAGSTVQITVTLQNKMQIMNGESISLRLPRFECSQCDKELPLGGRNRNDFIAQWDSHSSTLIFVVKCKSRFDVGYNFEIILQQSAGLKSPALGISTDYQSNAITISSNATDGPVHDMLVADVTPVGLIEDSTILYSRHLAGAIISLRISFKTMFKLDRGDVIDVFLPKFSVNNPVFADSACFGLGCAFLSFETNWIESQARLSIRILYGSAAVGDLVNIFIPAEIGIRLPLGALSQNDASISLSVSAASGNYAKSPFHYSESVGYVQYSEIDFEPRRAGSLVQVNLLVVPAMNLTSGDQINVQLQNFVRVDPASSSNSASNSYLLSWSSQSQQLTIQLLTSYAAGTNVRFEILSSFGITTPNDGVAPNSIFIQVVSKSGYVDWGNVGQAPAIGSFLFSKILFDPAVAGSASNINIDLQTSMSFRPSDQIVVEMRGFHILNNSDALVQESCFRVVPENLLAVRIISKQNHSNSNDTNQSLINCTCPYVCHEQANGISLSLDLKTELPARTSFKVELRACAGIVISKVGVTDADVVISTNASLGFVLKTHFQQLTTVGAFAESPELMFSISNTTRRTAISVAFSTVMTLYLNDAIVLWLPQFTINRQEATSLQMIVDNETFAVKNYSWLSFTNDPCMGGKLFINVPTTIQSCVGLQVLVPETFGFVLPVWNTSTLSKDFRIQLISDRMPILPTTVSNYSPFQDLFEIFFIDFTGYDPETCGSVRTIEINFKANIDFQDGDNLQLKLPVEYELLPGFQTHPKATSGFNITRSNDVIEIYFTELKPHSTPTSLSINTSNLLRLPTAGQVENASMIGIQASIGKEKMCILQILFTEFVSTTQESDFLTTA</sequence>
<accession>L1IYV7</accession>
<gene>
    <name evidence="1" type="ORF">GUITHDRAFT_112426</name>
</gene>
<dbReference type="Proteomes" id="UP000011087">
    <property type="component" value="Unassembled WGS sequence"/>
</dbReference>
<protein>
    <submittedName>
        <fullName evidence="1 2">Uncharacterized protein</fullName>
    </submittedName>
</protein>
<dbReference type="HOGENOM" id="CLU_236017_0_0_1"/>
<evidence type="ECO:0000313" key="3">
    <source>
        <dbReference type="Proteomes" id="UP000011087"/>
    </source>
</evidence>
<evidence type="ECO:0000313" key="1">
    <source>
        <dbReference type="EMBL" id="EKX41453.1"/>
    </source>
</evidence>
<keyword evidence="3" id="KW-1185">Reference proteome</keyword>
<dbReference type="EnsemblProtists" id="EKX41453">
    <property type="protein sequence ID" value="EKX41453"/>
    <property type="gene ID" value="GUITHDRAFT_112426"/>
</dbReference>
<name>L1IYV7_GUITC</name>
<dbReference type="EMBL" id="JH993023">
    <property type="protein sequence ID" value="EKX41453.1"/>
    <property type="molecule type" value="Genomic_DNA"/>
</dbReference>
<reference evidence="2" key="3">
    <citation type="submission" date="2015-06" db="UniProtKB">
        <authorList>
            <consortium name="EnsemblProtists"/>
        </authorList>
    </citation>
    <scope>IDENTIFICATION</scope>
</reference>
<dbReference type="RefSeq" id="XP_005828433.1">
    <property type="nucleotide sequence ID" value="XM_005828376.1"/>
</dbReference>